<evidence type="ECO:0000256" key="1">
    <source>
        <dbReference type="SAM" id="MobiDB-lite"/>
    </source>
</evidence>
<dbReference type="Gene3D" id="3.40.50.1000">
    <property type="entry name" value="HAD superfamily/HAD-like"/>
    <property type="match status" value="2"/>
</dbReference>
<dbReference type="NCBIfam" id="TIGR01460">
    <property type="entry name" value="HAD-SF-IIA"/>
    <property type="match status" value="1"/>
</dbReference>
<keyword evidence="3" id="KW-1185">Reference proteome</keyword>
<feature type="region of interest" description="Disordered" evidence="1">
    <location>
        <begin position="1"/>
        <end position="31"/>
    </location>
</feature>
<reference evidence="2 3" key="1">
    <citation type="journal article" date="2016" name="Int. J. Syst. Evol. Microbiol.">
        <title>Dermabacter jinjuensis sp. nov., a novel species of the genus Dermabacter isolated from a clinical specimen.</title>
        <authorList>
            <person name="Park Y.K."/>
            <person name="Lee K.M."/>
            <person name="Lee W.K."/>
            <person name="Cho M.J."/>
            <person name="Lee H.S."/>
            <person name="Cho Y.G."/>
            <person name="Lee Y.C."/>
            <person name="Lee W.K."/>
            <person name="Seong W.K."/>
            <person name="Hwang K.J."/>
        </authorList>
    </citation>
    <scope>NUCLEOTIDE SEQUENCE [LARGE SCALE GENOMIC DNA]</scope>
    <source>
        <strain evidence="2 3">32T</strain>
    </source>
</reference>
<dbReference type="PANTHER" id="PTHR19288:SF95">
    <property type="entry name" value="D-GLYCEROL 3-PHOSPHATE PHOSPHATASE"/>
    <property type="match status" value="1"/>
</dbReference>
<sequence>MNRIKQSSLRCPLTSPPHQIPHPTRSNVKRPDPTFLDLFDALLFDMDGTLMNGSTVIEHGVDAVAAARARGLAIAFATNNASRTPDMVVEHLASLGYEAHAHEVVNSPMIAMSLVRAHVEPGSTILVVGGRGLVEEVERNGYTVTREDRDDVKAVIQGFAPTVGWADLAEAAYAIRRGAFFVATNIDSTLPTEKGFAPGNGSLVHALEFSTGVKAVAAGKPEPAMFKVAAEISSSSRPLAIGDRLDTDLEGGNRANVPTFHTLTGVSSWIDAAHAPAIQRPVFVRPNLSFLGKSAAHPVIDAERAHLGSTAAHLEGGDIVVTGDASSWRAAQVVLSLVNARFPESTFEGAIRAASGELFGPFGE</sequence>
<dbReference type="EMBL" id="CP023482">
    <property type="protein sequence ID" value="ATH96741.1"/>
    <property type="molecule type" value="Genomic_DNA"/>
</dbReference>
<dbReference type="Pfam" id="PF13344">
    <property type="entry name" value="Hydrolase_6"/>
    <property type="match status" value="1"/>
</dbReference>
<accession>A0ABM6PNN7</accession>
<dbReference type="Proteomes" id="UP000815698">
    <property type="component" value="Chromosome"/>
</dbReference>
<evidence type="ECO:0000313" key="2">
    <source>
        <dbReference type="EMBL" id="ATH96741.1"/>
    </source>
</evidence>
<dbReference type="SUPFAM" id="SSF56784">
    <property type="entry name" value="HAD-like"/>
    <property type="match status" value="1"/>
</dbReference>
<organism evidence="2 3">
    <name type="scientific">Dermabacter jinjuensis</name>
    <dbReference type="NCBI Taxonomy" id="1667168"/>
    <lineage>
        <taxon>Bacteria</taxon>
        <taxon>Bacillati</taxon>
        <taxon>Actinomycetota</taxon>
        <taxon>Actinomycetes</taxon>
        <taxon>Micrococcales</taxon>
        <taxon>Dermabacteraceae</taxon>
        <taxon>Dermabacter</taxon>
    </lineage>
</organism>
<dbReference type="InterPro" id="IPR036412">
    <property type="entry name" value="HAD-like_sf"/>
</dbReference>
<name>A0ABM6PNN7_9MICO</name>
<dbReference type="Pfam" id="PF13242">
    <property type="entry name" value="Hydrolase_like"/>
    <property type="match status" value="1"/>
</dbReference>
<gene>
    <name evidence="2" type="ORF">COP05_06320</name>
</gene>
<dbReference type="InterPro" id="IPR023214">
    <property type="entry name" value="HAD_sf"/>
</dbReference>
<proteinExistence type="predicted"/>
<protein>
    <submittedName>
        <fullName evidence="2">Haloacid dehalogenase</fullName>
    </submittedName>
</protein>
<evidence type="ECO:0000313" key="3">
    <source>
        <dbReference type="Proteomes" id="UP000815698"/>
    </source>
</evidence>
<dbReference type="PANTHER" id="PTHR19288">
    <property type="entry name" value="4-NITROPHENYLPHOSPHATASE-RELATED"/>
    <property type="match status" value="1"/>
</dbReference>
<dbReference type="InterPro" id="IPR006357">
    <property type="entry name" value="HAD-SF_hydro_IIA"/>
</dbReference>